<evidence type="ECO:0000313" key="4">
    <source>
        <dbReference type="EMBL" id="TQD27641.1"/>
    </source>
</evidence>
<feature type="domain" description="S-layer family duplication" evidence="3">
    <location>
        <begin position="44"/>
        <end position="279"/>
    </location>
</feature>
<dbReference type="NCBIfam" id="TIGR01567">
    <property type="entry name" value="S_layer_rel_Mac"/>
    <property type="match status" value="1"/>
</dbReference>
<protein>
    <recommendedName>
        <fullName evidence="3">S-layer family duplication domain-containing protein</fullName>
    </recommendedName>
</protein>
<evidence type="ECO:0000256" key="1">
    <source>
        <dbReference type="SAM" id="MobiDB-lite"/>
    </source>
</evidence>
<evidence type="ECO:0000259" key="3">
    <source>
        <dbReference type="Pfam" id="PF07752"/>
    </source>
</evidence>
<gene>
    <name evidence="4" type="ORF">FKV42_02990</name>
</gene>
<keyword evidence="5" id="KW-1185">Reference proteome</keyword>
<organism evidence="4 5">
    <name type="scientific">Methanolobus vulcani</name>
    <dbReference type="NCBI Taxonomy" id="38026"/>
    <lineage>
        <taxon>Archaea</taxon>
        <taxon>Methanobacteriati</taxon>
        <taxon>Methanobacteriota</taxon>
        <taxon>Stenosarchaea group</taxon>
        <taxon>Methanomicrobia</taxon>
        <taxon>Methanosarcinales</taxon>
        <taxon>Methanosarcinaceae</taxon>
        <taxon>Methanolobus</taxon>
    </lineage>
</organism>
<sequence>MKEITGKLLLIFVVSFLMLIPASASDVTYQLRSSVYDNTDSSIKSGDFYWDANSFSGFWYQIKPGLSSEVLYFHNSANSSSTFQLGDKVVEDDLYYVSKPQLKTRKIGGSDDAATYIVDDVDLEKYYLMGFFGSMYLAMPENPSVLSDGCKPDKIAKILMEQKSEDKKQMFTGEEWKLAGGWSLVAQQIDVEGNKVWVELKKNGETIDSDVISAEVNLTRPQRTYLYKDSDDYPVFYCYVDSIFMGQTDEFVVFKYAFLRGDITCIESGGTYGAFDVTGFEVPAVMNGTNYAGSGSGTVLNTGDAALVMSSNNDITLDPDKIIDLYGNMYLKTENTKGSCLKMTLWKTCTITVADSVASEKDTEEDTIEDEAEDVAVIDMAAKESETSSFTSKENIDSATSEKESTSDVESSMKLPRFGLLVGALGIIAVLVFRKRI</sequence>
<accession>A0A7Z8KQ82</accession>
<keyword evidence="2" id="KW-0812">Transmembrane</keyword>
<dbReference type="AlphaFoldDB" id="A0A7Z8KQ82"/>
<evidence type="ECO:0000256" key="2">
    <source>
        <dbReference type="SAM" id="Phobius"/>
    </source>
</evidence>
<dbReference type="Gene3D" id="2.60.40.4190">
    <property type="match status" value="1"/>
</dbReference>
<dbReference type="RefSeq" id="WP_154808770.1">
    <property type="nucleotide sequence ID" value="NZ_VIAQ01000008.1"/>
</dbReference>
<reference evidence="4 5" key="1">
    <citation type="submission" date="2019-06" db="EMBL/GenBank/DDBJ databases">
        <title>Draft genome sequence of Methanolobus vulcani B1d.</title>
        <authorList>
            <person name="Creighbaum A.J."/>
            <person name="Ticak T."/>
            <person name="Hariraju D."/>
            <person name="Arivett B.A."/>
            <person name="Ferguson D.J.Jr."/>
        </authorList>
    </citation>
    <scope>NUCLEOTIDE SEQUENCE [LARGE SCALE GENOMIC DNA]</scope>
    <source>
        <strain evidence="4 5">B1d</strain>
    </source>
</reference>
<name>A0A7Z8KQ82_9EURY</name>
<keyword evidence="2" id="KW-0472">Membrane</keyword>
<feature type="compositionally biased region" description="Basic and acidic residues" evidence="1">
    <location>
        <begin position="394"/>
        <end position="406"/>
    </location>
</feature>
<dbReference type="InterPro" id="IPR006457">
    <property type="entry name" value="S_layer-rel_Mac"/>
</dbReference>
<dbReference type="Proteomes" id="UP000319335">
    <property type="component" value="Unassembled WGS sequence"/>
</dbReference>
<keyword evidence="2" id="KW-1133">Transmembrane helix</keyword>
<dbReference type="Pfam" id="PF07752">
    <property type="entry name" value="S-layer"/>
    <property type="match status" value="1"/>
</dbReference>
<feature type="transmembrane region" description="Helical" evidence="2">
    <location>
        <begin position="415"/>
        <end position="433"/>
    </location>
</feature>
<dbReference type="Gene3D" id="2.60.98.40">
    <property type="match status" value="1"/>
</dbReference>
<evidence type="ECO:0000313" key="5">
    <source>
        <dbReference type="Proteomes" id="UP000319335"/>
    </source>
</evidence>
<dbReference type="OrthoDB" id="147266at2157"/>
<proteinExistence type="predicted"/>
<dbReference type="EMBL" id="VIAQ01000008">
    <property type="protein sequence ID" value="TQD27641.1"/>
    <property type="molecule type" value="Genomic_DNA"/>
</dbReference>
<feature type="region of interest" description="Disordered" evidence="1">
    <location>
        <begin position="384"/>
        <end position="408"/>
    </location>
</feature>
<comment type="caution">
    <text evidence="4">The sequence shown here is derived from an EMBL/GenBank/DDBJ whole genome shotgun (WGS) entry which is preliminary data.</text>
</comment>